<keyword evidence="2 7" id="KW-0813">Transport</keyword>
<dbReference type="AlphaFoldDB" id="A0A7Y9FJ29"/>
<feature type="transmembrane region" description="Helical" evidence="7">
    <location>
        <begin position="287"/>
        <end position="309"/>
    </location>
</feature>
<comment type="subcellular location">
    <subcellularLocation>
        <location evidence="1 7">Cell membrane</location>
        <topology evidence="1 7">Multi-pass membrane protein</topology>
    </subcellularLocation>
</comment>
<comment type="similarity">
    <text evidence="7">Belongs to the binding-protein-dependent transport system permease family.</text>
</comment>
<evidence type="ECO:0000256" key="7">
    <source>
        <dbReference type="RuleBase" id="RU363032"/>
    </source>
</evidence>
<feature type="transmembrane region" description="Helical" evidence="7">
    <location>
        <begin position="179"/>
        <end position="205"/>
    </location>
</feature>
<gene>
    <name evidence="10" type="ORF">BKA21_003461</name>
    <name evidence="9" type="ORF">Col01nite_20390</name>
</gene>
<feature type="transmembrane region" description="Helical" evidence="7">
    <location>
        <begin position="226"/>
        <end position="249"/>
    </location>
</feature>
<dbReference type="InterPro" id="IPR050809">
    <property type="entry name" value="UgpAE/MalFG_permease"/>
</dbReference>
<evidence type="ECO:0000313" key="9">
    <source>
        <dbReference type="EMBL" id="GIG32880.1"/>
    </source>
</evidence>
<feature type="transmembrane region" description="Helical" evidence="7">
    <location>
        <begin position="28"/>
        <end position="50"/>
    </location>
</feature>
<evidence type="ECO:0000259" key="8">
    <source>
        <dbReference type="PROSITE" id="PS50928"/>
    </source>
</evidence>
<comment type="caution">
    <text evidence="10">The sequence shown here is derived from an EMBL/GenBank/DDBJ whole genome shotgun (WGS) entry which is preliminary data.</text>
</comment>
<dbReference type="RefSeq" id="WP_140460215.1">
    <property type="nucleotide sequence ID" value="NZ_BAABFI010000013.1"/>
</dbReference>
<keyword evidence="12" id="KW-1185">Reference proteome</keyword>
<reference evidence="10 11" key="1">
    <citation type="submission" date="2020-07" db="EMBL/GenBank/DDBJ databases">
        <title>Sequencing the genomes of 1000 actinobacteria strains.</title>
        <authorList>
            <person name="Klenk H.-P."/>
        </authorList>
    </citation>
    <scope>NUCLEOTIDE SEQUENCE [LARGE SCALE GENOMIC DNA]</scope>
    <source>
        <strain evidence="10 11">DSM 24482</strain>
    </source>
</reference>
<dbReference type="EMBL" id="BONN01000005">
    <property type="protein sequence ID" value="GIG32880.1"/>
    <property type="molecule type" value="Genomic_DNA"/>
</dbReference>
<dbReference type="EMBL" id="JACCBK010000001">
    <property type="protein sequence ID" value="NYD87912.1"/>
    <property type="molecule type" value="Genomic_DNA"/>
</dbReference>
<feature type="domain" description="ABC transmembrane type-1" evidence="8">
    <location>
        <begin position="91"/>
        <end position="308"/>
    </location>
</feature>
<feature type="transmembrane region" description="Helical" evidence="7">
    <location>
        <begin position="129"/>
        <end position="149"/>
    </location>
</feature>
<evidence type="ECO:0000256" key="4">
    <source>
        <dbReference type="ARBA" id="ARBA00022692"/>
    </source>
</evidence>
<evidence type="ECO:0000313" key="12">
    <source>
        <dbReference type="Proteomes" id="UP000618382"/>
    </source>
</evidence>
<evidence type="ECO:0000313" key="11">
    <source>
        <dbReference type="Proteomes" id="UP000577956"/>
    </source>
</evidence>
<dbReference type="PANTHER" id="PTHR43227">
    <property type="entry name" value="BLL4140 PROTEIN"/>
    <property type="match status" value="1"/>
</dbReference>
<dbReference type="GO" id="GO:0005886">
    <property type="term" value="C:plasma membrane"/>
    <property type="evidence" value="ECO:0007669"/>
    <property type="project" value="UniProtKB-SubCell"/>
</dbReference>
<evidence type="ECO:0000256" key="5">
    <source>
        <dbReference type="ARBA" id="ARBA00022989"/>
    </source>
</evidence>
<dbReference type="GO" id="GO:0055085">
    <property type="term" value="P:transmembrane transport"/>
    <property type="evidence" value="ECO:0007669"/>
    <property type="project" value="InterPro"/>
</dbReference>
<protein>
    <submittedName>
        <fullName evidence="10">N,N'-diacetylchitobiose transport system permease protein</fullName>
    </submittedName>
    <submittedName>
        <fullName evidence="9">Sugar ABC transporter permease</fullName>
    </submittedName>
</protein>
<dbReference type="Proteomes" id="UP000618382">
    <property type="component" value="Unassembled WGS sequence"/>
</dbReference>
<dbReference type="InterPro" id="IPR035906">
    <property type="entry name" value="MetI-like_sf"/>
</dbReference>
<keyword evidence="5 7" id="KW-1133">Transmembrane helix</keyword>
<dbReference type="SUPFAM" id="SSF161098">
    <property type="entry name" value="MetI-like"/>
    <property type="match status" value="1"/>
</dbReference>
<evidence type="ECO:0000256" key="2">
    <source>
        <dbReference type="ARBA" id="ARBA00022448"/>
    </source>
</evidence>
<dbReference type="Gene3D" id="1.10.3720.10">
    <property type="entry name" value="MetI-like"/>
    <property type="match status" value="1"/>
</dbReference>
<sequence length="319" mass="34506">MSSTTLQAAPPGAAPVPRASRAIGTGRLLPWLLLAPSLLALAVITGYPLVRMLWLSLHEYERAQLMGVPAEFVGLANYTDTLTDARFWSVAARSFGLMVVCVVVTITVGTLLALLLARLGRAMRLVLSVGLLLAWAMPPLAAMLVWGWIFDTQYGVVNHLLTAATGTSWMGHSWLIDPLQFFAVASLVIVWGAVPFVAFTLYAGFSQVPGEVLEAAQLDGASAAQRFFRVQVPFVRSIYTVLIVLSMIWDLKVFTQIYVLQGIGGIKSETSTLGVYIYEMGMGQGHYGAASAIAVLFTVIMLVISAYYVRATVKEEGDL</sequence>
<evidence type="ECO:0000313" key="10">
    <source>
        <dbReference type="EMBL" id="NYD87912.1"/>
    </source>
</evidence>
<keyword evidence="3" id="KW-1003">Cell membrane</keyword>
<organism evidence="10 11">
    <name type="scientific">Cellulomonas oligotrophica</name>
    <dbReference type="NCBI Taxonomy" id="931536"/>
    <lineage>
        <taxon>Bacteria</taxon>
        <taxon>Bacillati</taxon>
        <taxon>Actinomycetota</taxon>
        <taxon>Actinomycetes</taxon>
        <taxon>Micrococcales</taxon>
        <taxon>Cellulomonadaceae</taxon>
        <taxon>Cellulomonas</taxon>
    </lineage>
</organism>
<dbReference type="PROSITE" id="PS50928">
    <property type="entry name" value="ABC_TM1"/>
    <property type="match status" value="1"/>
</dbReference>
<reference evidence="9 12" key="2">
    <citation type="submission" date="2021-01" db="EMBL/GenBank/DDBJ databases">
        <title>Whole genome shotgun sequence of Cellulomonas oligotrophica NBRC 109435.</title>
        <authorList>
            <person name="Komaki H."/>
            <person name="Tamura T."/>
        </authorList>
    </citation>
    <scope>NUCLEOTIDE SEQUENCE [LARGE SCALE GENOMIC DNA]</scope>
    <source>
        <strain evidence="9 12">NBRC 109435</strain>
    </source>
</reference>
<evidence type="ECO:0000256" key="1">
    <source>
        <dbReference type="ARBA" id="ARBA00004651"/>
    </source>
</evidence>
<dbReference type="Pfam" id="PF00528">
    <property type="entry name" value="BPD_transp_1"/>
    <property type="match status" value="1"/>
</dbReference>
<feature type="transmembrane region" description="Helical" evidence="7">
    <location>
        <begin position="95"/>
        <end position="117"/>
    </location>
</feature>
<dbReference type="CDD" id="cd06261">
    <property type="entry name" value="TM_PBP2"/>
    <property type="match status" value="1"/>
</dbReference>
<evidence type="ECO:0000256" key="3">
    <source>
        <dbReference type="ARBA" id="ARBA00022475"/>
    </source>
</evidence>
<accession>A0A7Y9FJ29</accession>
<dbReference type="Proteomes" id="UP000577956">
    <property type="component" value="Unassembled WGS sequence"/>
</dbReference>
<evidence type="ECO:0000256" key="6">
    <source>
        <dbReference type="ARBA" id="ARBA00023136"/>
    </source>
</evidence>
<dbReference type="InterPro" id="IPR000515">
    <property type="entry name" value="MetI-like"/>
</dbReference>
<keyword evidence="6 7" id="KW-0472">Membrane</keyword>
<name>A0A7Y9FJ29_9CELL</name>
<proteinExistence type="inferred from homology"/>
<dbReference type="PANTHER" id="PTHR43227:SF8">
    <property type="entry name" value="DIACETYLCHITOBIOSE UPTAKE SYSTEM PERMEASE PROTEIN DASB"/>
    <property type="match status" value="1"/>
</dbReference>
<keyword evidence="4 7" id="KW-0812">Transmembrane</keyword>